<reference evidence="1 2" key="1">
    <citation type="submission" date="2024-10" db="EMBL/GenBank/DDBJ databases">
        <title>The Natural Products Discovery Center: Release of the First 8490 Sequenced Strains for Exploring Actinobacteria Biosynthetic Diversity.</title>
        <authorList>
            <person name="Kalkreuter E."/>
            <person name="Kautsar S.A."/>
            <person name="Yang D."/>
            <person name="Bader C.D."/>
            <person name="Teijaro C.N."/>
            <person name="Fluegel L."/>
            <person name="Davis C.M."/>
            <person name="Simpson J.R."/>
            <person name="Lauterbach L."/>
            <person name="Steele A.D."/>
            <person name="Gui C."/>
            <person name="Meng S."/>
            <person name="Li G."/>
            <person name="Viehrig K."/>
            <person name="Ye F."/>
            <person name="Su P."/>
            <person name="Kiefer A.F."/>
            <person name="Nichols A."/>
            <person name="Cepeda A.J."/>
            <person name="Yan W."/>
            <person name="Fan B."/>
            <person name="Jiang Y."/>
            <person name="Adhikari A."/>
            <person name="Zheng C.-J."/>
            <person name="Schuster L."/>
            <person name="Cowan T.M."/>
            <person name="Smanski M.J."/>
            <person name="Chevrette M.G."/>
            <person name="De Carvalho L.P.S."/>
            <person name="Shen B."/>
        </authorList>
    </citation>
    <scope>NUCLEOTIDE SEQUENCE [LARGE SCALE GENOMIC DNA]</scope>
    <source>
        <strain evidence="1 2">NPDC019626</strain>
    </source>
</reference>
<dbReference type="RefSeq" id="WP_396946589.1">
    <property type="nucleotide sequence ID" value="NZ_JBIRXV010000008.1"/>
</dbReference>
<comment type="caution">
    <text evidence="1">The sequence shown here is derived from an EMBL/GenBank/DDBJ whole genome shotgun (WGS) entry which is preliminary data.</text>
</comment>
<keyword evidence="2" id="KW-1185">Reference proteome</keyword>
<protein>
    <submittedName>
        <fullName evidence="1">Uncharacterized protein</fullName>
    </submittedName>
</protein>
<evidence type="ECO:0000313" key="1">
    <source>
        <dbReference type="EMBL" id="MFI2324508.1"/>
    </source>
</evidence>
<evidence type="ECO:0000313" key="2">
    <source>
        <dbReference type="Proteomes" id="UP001611450"/>
    </source>
</evidence>
<organism evidence="1 2">
    <name type="scientific">Nocardia beijingensis</name>
    <dbReference type="NCBI Taxonomy" id="95162"/>
    <lineage>
        <taxon>Bacteria</taxon>
        <taxon>Bacillati</taxon>
        <taxon>Actinomycetota</taxon>
        <taxon>Actinomycetes</taxon>
        <taxon>Mycobacteriales</taxon>
        <taxon>Nocardiaceae</taxon>
        <taxon>Nocardia</taxon>
    </lineage>
</organism>
<gene>
    <name evidence="1" type="ORF">ACH47G_28825</name>
</gene>
<dbReference type="EMBL" id="JBIRXV010000008">
    <property type="protein sequence ID" value="MFI2324508.1"/>
    <property type="molecule type" value="Genomic_DNA"/>
</dbReference>
<name>A0ABW7WNC8_9NOCA</name>
<sequence>MAGPDDSRYPMPASIVLIATPEGWRHSILDTRGGMLCGHLPRIPADAAPDQAQAAAVGMLREVARELRGVEIDIPWDAQEPLTGRVIALRGS</sequence>
<dbReference type="Proteomes" id="UP001611450">
    <property type="component" value="Unassembled WGS sequence"/>
</dbReference>
<accession>A0ABW7WNC8</accession>
<proteinExistence type="predicted"/>